<evidence type="ECO:0000256" key="1">
    <source>
        <dbReference type="ARBA" id="ARBA00010476"/>
    </source>
</evidence>
<sequence length="173" mass="19168">MTDHFDRLGLPRRFTVDAGELERSYLARSRAVHPDFHLAGSSADLNASLELSAAVNEAYNTLRDPFARAEHLLTLEGGPSAAEHKQVPPAFLAEMLDAREEIETARGKPAEIERLERTFGARFDGLMGEVAALFDQLATIPSESDQRANLRIRVRGLLNAAKYVRGLLRDLND</sequence>
<dbReference type="NCBIfam" id="TIGR00714">
    <property type="entry name" value="hscB"/>
    <property type="match status" value="1"/>
</dbReference>
<name>A0A6P2D3W9_9BACT</name>
<dbReference type="InterPro" id="IPR036386">
    <property type="entry name" value="HscB_C_sf"/>
</dbReference>
<evidence type="ECO:0000313" key="6">
    <source>
        <dbReference type="Proteomes" id="UP000464178"/>
    </source>
</evidence>
<dbReference type="Gene3D" id="1.10.287.110">
    <property type="entry name" value="DnaJ domain"/>
    <property type="match status" value="1"/>
</dbReference>
<dbReference type="InterPro" id="IPR009073">
    <property type="entry name" value="HscB_oligo_C"/>
</dbReference>
<dbReference type="GO" id="GO:0001671">
    <property type="term" value="F:ATPase activator activity"/>
    <property type="evidence" value="ECO:0007669"/>
    <property type="project" value="InterPro"/>
</dbReference>
<evidence type="ECO:0000313" key="5">
    <source>
        <dbReference type="EMBL" id="VTR95186.1"/>
    </source>
</evidence>
<dbReference type="SUPFAM" id="SSF47144">
    <property type="entry name" value="HSC20 (HSCB), C-terminal oligomerisation domain"/>
    <property type="match status" value="1"/>
</dbReference>
<dbReference type="PROSITE" id="PS50076">
    <property type="entry name" value="DNAJ_2"/>
    <property type="match status" value="1"/>
</dbReference>
<comment type="function">
    <text evidence="3">Co-chaperone involved in the maturation of iron-sulfur cluster-containing proteins. Seems to help targeting proteins to be folded toward HscA.</text>
</comment>
<evidence type="ECO:0000256" key="3">
    <source>
        <dbReference type="ARBA" id="ARBA00025596"/>
    </source>
</evidence>
<keyword evidence="5" id="KW-0346">Stress response</keyword>
<dbReference type="InterPro" id="IPR001623">
    <property type="entry name" value="DnaJ_domain"/>
</dbReference>
<dbReference type="PANTHER" id="PTHR14021">
    <property type="entry name" value="IRON-SULFUR CLUSTER CO-CHAPERONE PROTEIN HSCB"/>
    <property type="match status" value="1"/>
</dbReference>
<feature type="domain" description="J" evidence="4">
    <location>
        <begin position="3"/>
        <end position="75"/>
    </location>
</feature>
<dbReference type="AlphaFoldDB" id="A0A6P2D3W9"/>
<dbReference type="Gene3D" id="1.20.1280.20">
    <property type="entry name" value="HscB, C-terminal domain"/>
    <property type="match status" value="1"/>
</dbReference>
<comment type="similarity">
    <text evidence="1">Belongs to the HscB family.</text>
</comment>
<dbReference type="InterPro" id="IPR036869">
    <property type="entry name" value="J_dom_sf"/>
</dbReference>
<reference evidence="5 6" key="1">
    <citation type="submission" date="2019-05" db="EMBL/GenBank/DDBJ databases">
        <authorList>
            <consortium name="Science for Life Laboratories"/>
        </authorList>
    </citation>
    <scope>NUCLEOTIDE SEQUENCE [LARGE SCALE GENOMIC DNA]</scope>
    <source>
        <strain evidence="5">Soil9</strain>
    </source>
</reference>
<dbReference type="SUPFAM" id="SSF46565">
    <property type="entry name" value="Chaperone J-domain"/>
    <property type="match status" value="1"/>
</dbReference>
<keyword evidence="2" id="KW-0143">Chaperone</keyword>
<dbReference type="GO" id="GO:0044571">
    <property type="term" value="P:[2Fe-2S] cluster assembly"/>
    <property type="evidence" value="ECO:0007669"/>
    <property type="project" value="InterPro"/>
</dbReference>
<gene>
    <name evidence="5" type="ORF">SOIL9_25280</name>
</gene>
<dbReference type="GO" id="GO:0051259">
    <property type="term" value="P:protein complex oligomerization"/>
    <property type="evidence" value="ECO:0007669"/>
    <property type="project" value="InterPro"/>
</dbReference>
<evidence type="ECO:0000259" key="4">
    <source>
        <dbReference type="PROSITE" id="PS50076"/>
    </source>
</evidence>
<dbReference type="EMBL" id="LR593886">
    <property type="protein sequence ID" value="VTR95186.1"/>
    <property type="molecule type" value="Genomic_DNA"/>
</dbReference>
<evidence type="ECO:0000256" key="2">
    <source>
        <dbReference type="ARBA" id="ARBA00023186"/>
    </source>
</evidence>
<protein>
    <recommendedName>
        <fullName evidence="4">J domain-containing protein</fullName>
    </recommendedName>
</protein>
<dbReference type="RefSeq" id="WP_162669636.1">
    <property type="nucleotide sequence ID" value="NZ_LR593886.1"/>
</dbReference>
<dbReference type="KEGG" id="gms:SOIL9_25280"/>
<dbReference type="SMART" id="SM00271">
    <property type="entry name" value="DnaJ"/>
    <property type="match status" value="1"/>
</dbReference>
<accession>A0A6P2D3W9</accession>
<proteinExistence type="inferred from homology"/>
<dbReference type="Pfam" id="PF07743">
    <property type="entry name" value="HSCB_C"/>
    <property type="match status" value="1"/>
</dbReference>
<keyword evidence="6" id="KW-1185">Reference proteome</keyword>
<dbReference type="Proteomes" id="UP000464178">
    <property type="component" value="Chromosome"/>
</dbReference>
<dbReference type="GO" id="GO:0051087">
    <property type="term" value="F:protein-folding chaperone binding"/>
    <property type="evidence" value="ECO:0007669"/>
    <property type="project" value="InterPro"/>
</dbReference>
<dbReference type="PANTHER" id="PTHR14021:SF15">
    <property type="entry name" value="IRON-SULFUR CLUSTER CO-CHAPERONE PROTEIN HSCB"/>
    <property type="match status" value="1"/>
</dbReference>
<dbReference type="InterPro" id="IPR004640">
    <property type="entry name" value="HscB"/>
</dbReference>
<organism evidence="5 6">
    <name type="scientific">Gemmata massiliana</name>
    <dbReference type="NCBI Taxonomy" id="1210884"/>
    <lineage>
        <taxon>Bacteria</taxon>
        <taxon>Pseudomonadati</taxon>
        <taxon>Planctomycetota</taxon>
        <taxon>Planctomycetia</taxon>
        <taxon>Gemmatales</taxon>
        <taxon>Gemmataceae</taxon>
        <taxon>Gemmata</taxon>
    </lineage>
</organism>